<gene>
    <name evidence="2" type="ORF">EHYA_04747</name>
</gene>
<keyword evidence="1" id="KW-0732">Signal</keyword>
<sequence>MRKSGIRALVAVTLGTASLVAIPAATAHAVNPPSTWCKKTVGENGPLLHVPPKNAFRQWTSVRLGRGRVVEMQVGVHAYRMVAVYVPYVGFGYMEPNSFYPGMGSCSRLHPTSRY</sequence>
<evidence type="ECO:0000313" key="2">
    <source>
        <dbReference type="EMBL" id="GCD97060.1"/>
    </source>
</evidence>
<dbReference type="EMBL" id="BIFH01000022">
    <property type="protein sequence ID" value="GCD97060.1"/>
    <property type="molecule type" value="Genomic_DNA"/>
</dbReference>
<organism evidence="2 3">
    <name type="scientific">Embleya hyalina</name>
    <dbReference type="NCBI Taxonomy" id="516124"/>
    <lineage>
        <taxon>Bacteria</taxon>
        <taxon>Bacillati</taxon>
        <taxon>Actinomycetota</taxon>
        <taxon>Actinomycetes</taxon>
        <taxon>Kitasatosporales</taxon>
        <taxon>Streptomycetaceae</taxon>
        <taxon>Embleya</taxon>
    </lineage>
</organism>
<reference evidence="2 3" key="1">
    <citation type="submission" date="2018-12" db="EMBL/GenBank/DDBJ databases">
        <title>Draft genome sequence of Embleya hyalina NBRC 13850T.</title>
        <authorList>
            <person name="Komaki H."/>
            <person name="Hosoyama A."/>
            <person name="Kimura A."/>
            <person name="Ichikawa N."/>
            <person name="Tamura T."/>
        </authorList>
    </citation>
    <scope>NUCLEOTIDE SEQUENCE [LARGE SCALE GENOMIC DNA]</scope>
    <source>
        <strain evidence="2 3">NBRC 13850</strain>
    </source>
</reference>
<feature type="signal peptide" evidence="1">
    <location>
        <begin position="1"/>
        <end position="29"/>
    </location>
</feature>
<proteinExistence type="predicted"/>
<evidence type="ECO:0000256" key="1">
    <source>
        <dbReference type="SAM" id="SignalP"/>
    </source>
</evidence>
<keyword evidence="3" id="KW-1185">Reference proteome</keyword>
<comment type="caution">
    <text evidence="2">The sequence shown here is derived from an EMBL/GenBank/DDBJ whole genome shotgun (WGS) entry which is preliminary data.</text>
</comment>
<name>A0A401YR26_9ACTN</name>
<dbReference type="AlphaFoldDB" id="A0A401YR26"/>
<protein>
    <submittedName>
        <fullName evidence="2">Uncharacterized protein</fullName>
    </submittedName>
</protein>
<dbReference type="Proteomes" id="UP000286931">
    <property type="component" value="Unassembled WGS sequence"/>
</dbReference>
<evidence type="ECO:0000313" key="3">
    <source>
        <dbReference type="Proteomes" id="UP000286931"/>
    </source>
</evidence>
<dbReference type="RefSeq" id="WP_126639075.1">
    <property type="nucleotide sequence ID" value="NZ_BIFH01000022.1"/>
</dbReference>
<accession>A0A401YR26</accession>
<feature type="chain" id="PRO_5019240268" evidence="1">
    <location>
        <begin position="30"/>
        <end position="115"/>
    </location>
</feature>